<evidence type="ECO:0000256" key="1">
    <source>
        <dbReference type="SAM" id="MobiDB-lite"/>
    </source>
</evidence>
<gene>
    <name evidence="2" type="ORF">Tco_0654822</name>
</gene>
<sequence length="221" mass="25364">MIIQSSNVNPLFEENDKDVEIKSSPSFTLTSPEESECGSLSWKDSIHRNWILPVLPPLSSGSNPTSPTLTGEKVFRWYRYIKNHKKTAKKGQTRTRETEEHKRSQRFKTKARKSQVSVKDSQILVNKSQPPEDKAPKCFKSTLQVSSSLIGSLMPRRLKEAQEMMIFALDHSHNKHKGHIKDCQLGNPCEFNCDPRVIINPPIIKRTYRHDLEERVEQAKG</sequence>
<evidence type="ECO:0000313" key="3">
    <source>
        <dbReference type="Proteomes" id="UP001151760"/>
    </source>
</evidence>
<name>A0ABQ4X4T0_9ASTR</name>
<dbReference type="EMBL" id="BQNB010009194">
    <property type="protein sequence ID" value="GJS60038.1"/>
    <property type="molecule type" value="Genomic_DNA"/>
</dbReference>
<reference evidence="2" key="1">
    <citation type="journal article" date="2022" name="Int. J. Mol. Sci.">
        <title>Draft Genome of Tanacetum Coccineum: Genomic Comparison of Closely Related Tanacetum-Family Plants.</title>
        <authorList>
            <person name="Yamashiro T."/>
            <person name="Shiraishi A."/>
            <person name="Nakayama K."/>
            <person name="Satake H."/>
        </authorList>
    </citation>
    <scope>NUCLEOTIDE SEQUENCE</scope>
</reference>
<keyword evidence="3" id="KW-1185">Reference proteome</keyword>
<dbReference type="Proteomes" id="UP001151760">
    <property type="component" value="Unassembled WGS sequence"/>
</dbReference>
<proteinExistence type="predicted"/>
<evidence type="ECO:0000313" key="2">
    <source>
        <dbReference type="EMBL" id="GJS60038.1"/>
    </source>
</evidence>
<organism evidence="2 3">
    <name type="scientific">Tanacetum coccineum</name>
    <dbReference type="NCBI Taxonomy" id="301880"/>
    <lineage>
        <taxon>Eukaryota</taxon>
        <taxon>Viridiplantae</taxon>
        <taxon>Streptophyta</taxon>
        <taxon>Embryophyta</taxon>
        <taxon>Tracheophyta</taxon>
        <taxon>Spermatophyta</taxon>
        <taxon>Magnoliopsida</taxon>
        <taxon>eudicotyledons</taxon>
        <taxon>Gunneridae</taxon>
        <taxon>Pentapetalae</taxon>
        <taxon>asterids</taxon>
        <taxon>campanulids</taxon>
        <taxon>Asterales</taxon>
        <taxon>Asteraceae</taxon>
        <taxon>Asteroideae</taxon>
        <taxon>Anthemideae</taxon>
        <taxon>Anthemidinae</taxon>
        <taxon>Tanacetum</taxon>
    </lineage>
</organism>
<comment type="caution">
    <text evidence="2">The sequence shown here is derived from an EMBL/GenBank/DDBJ whole genome shotgun (WGS) entry which is preliminary data.</text>
</comment>
<reference evidence="2" key="2">
    <citation type="submission" date="2022-01" db="EMBL/GenBank/DDBJ databases">
        <authorList>
            <person name="Yamashiro T."/>
            <person name="Shiraishi A."/>
            <person name="Satake H."/>
            <person name="Nakayama K."/>
        </authorList>
    </citation>
    <scope>NUCLEOTIDE SEQUENCE</scope>
</reference>
<accession>A0ABQ4X4T0</accession>
<protein>
    <submittedName>
        <fullName evidence="2">Uncharacterized protein</fullName>
    </submittedName>
</protein>
<feature type="region of interest" description="Disordered" evidence="1">
    <location>
        <begin position="85"/>
        <end position="110"/>
    </location>
</feature>